<evidence type="ECO:0000313" key="2">
    <source>
        <dbReference type="EMBL" id="SDC20489.1"/>
    </source>
</evidence>
<keyword evidence="2" id="KW-0282">Flagellum</keyword>
<keyword evidence="3" id="KW-1185">Reference proteome</keyword>
<proteinExistence type="predicted"/>
<feature type="coiled-coil region" evidence="1">
    <location>
        <begin position="17"/>
        <end position="44"/>
    </location>
</feature>
<dbReference type="Proteomes" id="UP000198925">
    <property type="component" value="Unassembled WGS sequence"/>
</dbReference>
<dbReference type="AlphaFoldDB" id="A0A1G6JP20"/>
<name>A0A1G6JP20_9PROT</name>
<evidence type="ECO:0000313" key="3">
    <source>
        <dbReference type="Proteomes" id="UP000198925"/>
    </source>
</evidence>
<dbReference type="RefSeq" id="WP_090659669.1">
    <property type="nucleotide sequence ID" value="NZ_FMZX01000001.1"/>
</dbReference>
<keyword evidence="2" id="KW-0966">Cell projection</keyword>
<accession>A0A1G6JP20</accession>
<dbReference type="InterPro" id="IPR053716">
    <property type="entry name" value="Flag_assembly_chemotaxis_eff"/>
</dbReference>
<keyword evidence="1" id="KW-0175">Coiled coil</keyword>
<dbReference type="STRING" id="938405.SAMN02927895_00420"/>
<dbReference type="Gene3D" id="1.10.287.1700">
    <property type="match status" value="1"/>
</dbReference>
<dbReference type="EMBL" id="FMZX01000001">
    <property type="protein sequence ID" value="SDC20489.1"/>
    <property type="molecule type" value="Genomic_DNA"/>
</dbReference>
<evidence type="ECO:0000256" key="1">
    <source>
        <dbReference type="SAM" id="Coils"/>
    </source>
</evidence>
<keyword evidence="2" id="KW-0969">Cilium</keyword>
<reference evidence="2 3" key="1">
    <citation type="submission" date="2016-10" db="EMBL/GenBank/DDBJ databases">
        <authorList>
            <person name="de Groot N.N."/>
        </authorList>
    </citation>
    <scope>NUCLEOTIDE SEQUENCE [LARGE SCALE GENOMIC DNA]</scope>
    <source>
        <strain evidence="2 3">CPCC 100156</strain>
    </source>
</reference>
<organism evidence="2 3">
    <name type="scientific">Belnapia rosea</name>
    <dbReference type="NCBI Taxonomy" id="938405"/>
    <lineage>
        <taxon>Bacteria</taxon>
        <taxon>Pseudomonadati</taxon>
        <taxon>Pseudomonadota</taxon>
        <taxon>Alphaproteobacteria</taxon>
        <taxon>Acetobacterales</taxon>
        <taxon>Roseomonadaceae</taxon>
        <taxon>Belnapia</taxon>
    </lineage>
</organism>
<protein>
    <submittedName>
        <fullName evidence="2">Flagellar export protein FliJ</fullName>
    </submittedName>
</protein>
<sequence length="135" mass="14277">MACDPLATLTRLRRLESDEARRLLGEANARLAAAEARAAAAEAALATEAGQGDGGDYSRWLPRALAERDRAARAAQFAADSAALARQDLAGRRAAERALEQLREARAAAARRQAARRAQTLLDEAAARSGALVQS</sequence>
<gene>
    <name evidence="2" type="ORF">SAMN04487779_1001235</name>
</gene>